<evidence type="ECO:0008006" key="4">
    <source>
        <dbReference type="Google" id="ProtNLM"/>
    </source>
</evidence>
<evidence type="ECO:0000313" key="3">
    <source>
        <dbReference type="Proteomes" id="UP000824782"/>
    </source>
</evidence>
<accession>A0AAV7C1H6</accession>
<comment type="caution">
    <text evidence="2">The sequence shown here is derived from an EMBL/GenBank/DDBJ whole genome shotgun (WGS) entry which is preliminary data.</text>
</comment>
<proteinExistence type="predicted"/>
<keyword evidence="3" id="KW-1185">Reference proteome</keyword>
<gene>
    <name evidence="2" type="ORF">GDO81_010633</name>
</gene>
<organism evidence="2 3">
    <name type="scientific">Engystomops pustulosus</name>
    <name type="common">Tungara frog</name>
    <name type="synonym">Physalaemus pustulosus</name>
    <dbReference type="NCBI Taxonomy" id="76066"/>
    <lineage>
        <taxon>Eukaryota</taxon>
        <taxon>Metazoa</taxon>
        <taxon>Chordata</taxon>
        <taxon>Craniata</taxon>
        <taxon>Vertebrata</taxon>
        <taxon>Euteleostomi</taxon>
        <taxon>Amphibia</taxon>
        <taxon>Batrachia</taxon>
        <taxon>Anura</taxon>
        <taxon>Neobatrachia</taxon>
        <taxon>Hyloidea</taxon>
        <taxon>Leptodactylidae</taxon>
        <taxon>Leiuperinae</taxon>
        <taxon>Engystomops</taxon>
    </lineage>
</organism>
<protein>
    <recommendedName>
        <fullName evidence="4">Secreted protein</fullName>
    </recommendedName>
</protein>
<dbReference type="Proteomes" id="UP000824782">
    <property type="component" value="Unassembled WGS sequence"/>
</dbReference>
<sequence>MKIAIAFLLLGLSSSLDTANGLVGTSGGLQSCPKSIGLSNLKTLATMVAKLVAQYEGLKAHNMQDSDEKVCLLDQVFSIVKLVADFKGCSAGVIVDEVMLCLDLPAADKRTVRTAFETNNPALAARVNARIDVLIAAICCTAHKIAASEGLNFIGIFNGLLPNLTNLLGPLLGAVTGTLNSILGLAGSLLGSVTGILGGGDGGIVGNILGGLLQA</sequence>
<evidence type="ECO:0000313" key="2">
    <source>
        <dbReference type="EMBL" id="KAG8578825.1"/>
    </source>
</evidence>
<keyword evidence="1" id="KW-0732">Signal</keyword>
<dbReference type="EMBL" id="WNYA01000004">
    <property type="protein sequence ID" value="KAG8578825.1"/>
    <property type="molecule type" value="Genomic_DNA"/>
</dbReference>
<reference evidence="2" key="1">
    <citation type="thesis" date="2020" institute="ProQuest LLC" country="789 East Eisenhower Parkway, Ann Arbor, MI, USA">
        <title>Comparative Genomics and Chromosome Evolution.</title>
        <authorList>
            <person name="Mudd A.B."/>
        </authorList>
    </citation>
    <scope>NUCLEOTIDE SEQUENCE</scope>
    <source>
        <strain evidence="2">237g6f4</strain>
        <tissue evidence="2">Blood</tissue>
    </source>
</reference>
<dbReference type="AlphaFoldDB" id="A0AAV7C1H6"/>
<evidence type="ECO:0000256" key="1">
    <source>
        <dbReference type="SAM" id="SignalP"/>
    </source>
</evidence>
<dbReference type="PROSITE" id="PS51257">
    <property type="entry name" value="PROKAR_LIPOPROTEIN"/>
    <property type="match status" value="1"/>
</dbReference>
<feature type="chain" id="PRO_5043473642" description="Secreted protein" evidence="1">
    <location>
        <begin position="22"/>
        <end position="215"/>
    </location>
</feature>
<feature type="signal peptide" evidence="1">
    <location>
        <begin position="1"/>
        <end position="21"/>
    </location>
</feature>
<name>A0AAV7C1H6_ENGPU</name>